<organism evidence="5 10">
    <name type="scientific">Phytophthora rubi</name>
    <dbReference type="NCBI Taxonomy" id="129364"/>
    <lineage>
        <taxon>Eukaryota</taxon>
        <taxon>Sar</taxon>
        <taxon>Stramenopiles</taxon>
        <taxon>Oomycota</taxon>
        <taxon>Peronosporomycetes</taxon>
        <taxon>Peronosporales</taxon>
        <taxon>Peronosporaceae</taxon>
        <taxon>Phytophthora</taxon>
    </lineage>
</organism>
<name>A0A6A3GVF6_9STRA</name>
<dbReference type="Pfam" id="PF20147">
    <property type="entry name" value="Crinkler"/>
    <property type="match status" value="1"/>
</dbReference>
<evidence type="ECO:0000313" key="8">
    <source>
        <dbReference type="Proteomes" id="UP000429607"/>
    </source>
</evidence>
<dbReference type="OrthoDB" id="95305at2759"/>
<evidence type="ECO:0000313" key="7">
    <source>
        <dbReference type="EMBL" id="KAE9274590.1"/>
    </source>
</evidence>
<dbReference type="AlphaFoldDB" id="A0A6A3GVF6"/>
<evidence type="ECO:0000256" key="3">
    <source>
        <dbReference type="ARBA" id="ARBA00022525"/>
    </source>
</evidence>
<proteinExistence type="predicted"/>
<evidence type="ECO:0000256" key="2">
    <source>
        <dbReference type="ARBA" id="ARBA00004613"/>
    </source>
</evidence>
<evidence type="ECO:0000259" key="4">
    <source>
        <dbReference type="Pfam" id="PF20147"/>
    </source>
</evidence>
<sequence length="164" mass="17606">MVKLFCAVAGVAGSVFPVNIDAGQSVGDLKKTTKKEINYSDPAYELKLFLAKKDGAWLTEKEVQTGAFGITGLVVLNVVRAKLRRVGLSDSDVGGVDEKEAAEEGKGPVNVLVVVPSDPTTVELKQQNKDDGSSAHNGTYLSFWGDLLSLLWPLEKLQSTKKDV</sequence>
<accession>A0A6A3GVF6</accession>
<keyword evidence="9" id="KW-1185">Reference proteome</keyword>
<evidence type="ECO:0000313" key="10">
    <source>
        <dbReference type="Proteomes" id="UP000435112"/>
    </source>
</evidence>
<reference evidence="8 10" key="1">
    <citation type="submission" date="2018-09" db="EMBL/GenBank/DDBJ databases">
        <title>Genomic investigation of the strawberry pathogen Phytophthora fragariae indicates pathogenicity is determined by transcriptional variation in three key races.</title>
        <authorList>
            <person name="Adams T.M."/>
            <person name="Armitage A.D."/>
            <person name="Sobczyk M.K."/>
            <person name="Bates H.J."/>
            <person name="Dunwell J.M."/>
            <person name="Nellist C.F."/>
            <person name="Harrison R.J."/>
        </authorList>
    </citation>
    <scope>NUCLEOTIDE SEQUENCE [LARGE SCALE GENOMIC DNA]</scope>
    <source>
        <strain evidence="6 8">SCRP249</strain>
        <strain evidence="5 10">SCRP324</strain>
        <strain evidence="7 9">SCRP333</strain>
    </source>
</reference>
<dbReference type="Proteomes" id="UP000434957">
    <property type="component" value="Unassembled WGS sequence"/>
</dbReference>
<feature type="domain" description="Crinkler effector protein N-terminal" evidence="4">
    <location>
        <begin position="2"/>
        <end position="64"/>
    </location>
</feature>
<evidence type="ECO:0000313" key="6">
    <source>
        <dbReference type="EMBL" id="KAE8960977.1"/>
    </source>
</evidence>
<dbReference type="EMBL" id="QXFV01006601">
    <property type="protein sequence ID" value="KAE8960977.1"/>
    <property type="molecule type" value="Genomic_DNA"/>
</dbReference>
<dbReference type="EMBL" id="QXFU01006481">
    <property type="protein sequence ID" value="KAE8960903.1"/>
    <property type="molecule type" value="Genomic_DNA"/>
</dbReference>
<dbReference type="EMBL" id="QXFT01005027">
    <property type="protein sequence ID" value="KAE9274590.1"/>
    <property type="molecule type" value="Genomic_DNA"/>
</dbReference>
<evidence type="ECO:0000313" key="9">
    <source>
        <dbReference type="Proteomes" id="UP000434957"/>
    </source>
</evidence>
<comment type="caution">
    <text evidence="5">The sequence shown here is derived from an EMBL/GenBank/DDBJ whole genome shotgun (WGS) entry which is preliminary data.</text>
</comment>
<dbReference type="Proteomes" id="UP000435112">
    <property type="component" value="Unassembled WGS sequence"/>
</dbReference>
<protein>
    <recommendedName>
        <fullName evidence="4">Crinkler effector protein N-terminal domain-containing protein</fullName>
    </recommendedName>
</protein>
<evidence type="ECO:0000256" key="1">
    <source>
        <dbReference type="ARBA" id="ARBA00004340"/>
    </source>
</evidence>
<comment type="subcellular location">
    <subcellularLocation>
        <location evidence="1">Host cell</location>
    </subcellularLocation>
    <subcellularLocation>
        <location evidence="2">Secreted</location>
    </subcellularLocation>
</comment>
<dbReference type="Proteomes" id="UP000429607">
    <property type="component" value="Unassembled WGS sequence"/>
</dbReference>
<dbReference type="InterPro" id="IPR045379">
    <property type="entry name" value="Crinkler_N"/>
</dbReference>
<gene>
    <name evidence="6" type="ORF">PR001_g30195</name>
    <name evidence="5" type="ORF">PR002_g30069</name>
    <name evidence="7" type="ORF">PR003_g29562</name>
</gene>
<keyword evidence="3" id="KW-0964">Secreted</keyword>
<dbReference type="GO" id="GO:0043657">
    <property type="term" value="C:host cell"/>
    <property type="evidence" value="ECO:0007669"/>
    <property type="project" value="UniProtKB-SubCell"/>
</dbReference>
<evidence type="ECO:0000313" key="5">
    <source>
        <dbReference type="EMBL" id="KAE8960903.1"/>
    </source>
</evidence>
<dbReference type="GO" id="GO:0005576">
    <property type="term" value="C:extracellular region"/>
    <property type="evidence" value="ECO:0007669"/>
    <property type="project" value="UniProtKB-SubCell"/>
</dbReference>